<organism evidence="1 2">
    <name type="scientific">Pseudooceanicola spongiae</name>
    <dbReference type="NCBI Taxonomy" id="2613965"/>
    <lineage>
        <taxon>Bacteria</taxon>
        <taxon>Pseudomonadati</taxon>
        <taxon>Pseudomonadota</taxon>
        <taxon>Alphaproteobacteria</taxon>
        <taxon>Rhodobacterales</taxon>
        <taxon>Paracoccaceae</taxon>
        <taxon>Pseudooceanicola</taxon>
    </lineage>
</organism>
<gene>
    <name evidence="1" type="ORF">F3W81_14175</name>
</gene>
<dbReference type="KEGG" id="pshq:F3W81_14175"/>
<evidence type="ECO:0000313" key="1">
    <source>
        <dbReference type="EMBL" id="QOL81868.1"/>
    </source>
</evidence>
<dbReference type="RefSeq" id="WP_193079785.1">
    <property type="nucleotide sequence ID" value="NZ_CP045201.1"/>
</dbReference>
<dbReference type="AlphaFoldDB" id="A0A7L9WQQ8"/>
<sequence>MNTPLREDAFHVDRISAPLSKSPLSQEMKLDAACELLNLGMTQFLTLSNKDLRKEDINPSLAPKSFTAKSDIFSSCEKNARVSGLRFNSKAPYIPRSEFSRRQSSSFSQPDPNDPWHFEKIDCIATSPNWDRLDGIRKWKGRNKKKGTTIYFEIDDPKFWKLVREEKIKASSHDRILSQAAFKLSGGNRTRIIFLRVLKYNDLKVSSAATLEELTSDLYKRFGDVSTSSASKLPLFPDQASI</sequence>
<reference evidence="1 2" key="1">
    <citation type="submission" date="2019-10" db="EMBL/GenBank/DDBJ databases">
        <title>Pseudopuniceibacterium sp. HQ09 islated from Antarctica.</title>
        <authorList>
            <person name="Liao L."/>
            <person name="Su S."/>
            <person name="Chen B."/>
            <person name="Yu Y."/>
        </authorList>
    </citation>
    <scope>NUCLEOTIDE SEQUENCE [LARGE SCALE GENOMIC DNA]</scope>
    <source>
        <strain evidence="1 2">HQ09</strain>
    </source>
</reference>
<evidence type="ECO:0000313" key="2">
    <source>
        <dbReference type="Proteomes" id="UP000594118"/>
    </source>
</evidence>
<protein>
    <submittedName>
        <fullName evidence="1">Uncharacterized protein</fullName>
    </submittedName>
</protein>
<keyword evidence="2" id="KW-1185">Reference proteome</keyword>
<dbReference type="Proteomes" id="UP000594118">
    <property type="component" value="Chromosome"/>
</dbReference>
<proteinExistence type="predicted"/>
<name>A0A7L9WQQ8_9RHOB</name>
<accession>A0A7L9WQQ8</accession>
<dbReference type="EMBL" id="CP045201">
    <property type="protein sequence ID" value="QOL81868.1"/>
    <property type="molecule type" value="Genomic_DNA"/>
</dbReference>